<accession>A0ABS8XUF8</accession>
<evidence type="ECO:0000256" key="1">
    <source>
        <dbReference type="SAM" id="SignalP"/>
    </source>
</evidence>
<dbReference type="EMBL" id="JAJTWU010000002">
    <property type="protein sequence ID" value="MCE4554256.1"/>
    <property type="molecule type" value="Genomic_DNA"/>
</dbReference>
<reference evidence="2 3" key="1">
    <citation type="submission" date="2021-12" db="EMBL/GenBank/DDBJ databases">
        <title>Genome seq of P8.</title>
        <authorList>
            <person name="Seo T."/>
        </authorList>
    </citation>
    <scope>NUCLEOTIDE SEQUENCE [LARGE SCALE GENOMIC DNA]</scope>
    <source>
        <strain evidence="2 3">P8</strain>
    </source>
</reference>
<dbReference type="RefSeq" id="WP_233371162.1">
    <property type="nucleotide sequence ID" value="NZ_JAJTWU010000002.1"/>
</dbReference>
<organism evidence="2 3">
    <name type="scientific">Pelomonas cellulosilytica</name>
    <dbReference type="NCBI Taxonomy" id="2906762"/>
    <lineage>
        <taxon>Bacteria</taxon>
        <taxon>Pseudomonadati</taxon>
        <taxon>Pseudomonadota</taxon>
        <taxon>Betaproteobacteria</taxon>
        <taxon>Burkholderiales</taxon>
        <taxon>Sphaerotilaceae</taxon>
        <taxon>Roseateles</taxon>
    </lineage>
</organism>
<proteinExistence type="predicted"/>
<sequence length="502" mass="55147">MRYLLAASAALLVTMSTLAAERQPHVLRIRSLSEPVPLSAARINSGEFLGLDRIGRRDDGSVDLRILLVHGIGWTQNGSQPQFGTDLLRALQRSYGAKAVGFEGDKQPRCAQSKKTEDEPDYPVAGVDLQPVVEQRVDYYASDSPVTRMWSQGIGCLDRTTFSFPRGRVTLYRLVWDDAFYNAYSYPLVGYDDAIRSGHEQPQPPAYSGYEDLSATRRSGTSALRDNVMTYGLTDAALYMGPIGELMRMSVRGAICAAVNDATGRSDVFTPLIRKATVKTPALQEMQVEDLCGLDAPASHAVPLAIVAESLGSRMVFDVLSKERQEGVARKLNELPGSELEVYLLANQIPLLAAANLKPAKAVTPSTSINKTLRYIAISESDDLLSWELVPYFEHLYYMACRGESSDTRAPAFKDWCSDGGGVMQAVLDFKAGRKERKKYIEALGFEVIDVRTSFSPPASRLLNEHTDPEVAHTGYMRADEVRRVVMCGAAKGETNPACAIR</sequence>
<keyword evidence="3" id="KW-1185">Reference proteome</keyword>
<feature type="chain" id="PRO_5046192923" evidence="1">
    <location>
        <begin position="20"/>
        <end position="502"/>
    </location>
</feature>
<feature type="signal peptide" evidence="1">
    <location>
        <begin position="1"/>
        <end position="19"/>
    </location>
</feature>
<evidence type="ECO:0000313" key="3">
    <source>
        <dbReference type="Proteomes" id="UP001200741"/>
    </source>
</evidence>
<comment type="caution">
    <text evidence="2">The sequence shown here is derived from an EMBL/GenBank/DDBJ whole genome shotgun (WGS) entry which is preliminary data.</text>
</comment>
<name>A0ABS8XUF8_9BURK</name>
<evidence type="ECO:0000313" key="2">
    <source>
        <dbReference type="EMBL" id="MCE4554256.1"/>
    </source>
</evidence>
<keyword evidence="1" id="KW-0732">Signal</keyword>
<dbReference type="Proteomes" id="UP001200741">
    <property type="component" value="Unassembled WGS sequence"/>
</dbReference>
<protein>
    <submittedName>
        <fullName evidence="2">Uncharacterized protein</fullName>
    </submittedName>
</protein>
<gene>
    <name evidence="2" type="ORF">LXT13_07320</name>
</gene>